<evidence type="ECO:0000313" key="1">
    <source>
        <dbReference type="EMBL" id="EAY23431.1"/>
    </source>
</evidence>
<evidence type="ECO:0000313" key="2">
    <source>
        <dbReference type="Proteomes" id="UP000001542"/>
    </source>
</evidence>
<proteinExistence type="predicted"/>
<dbReference type="AlphaFoldDB" id="A2D7Z8"/>
<dbReference type="EMBL" id="DS113178">
    <property type="protein sequence ID" value="EAY23431.1"/>
    <property type="molecule type" value="Genomic_DNA"/>
</dbReference>
<gene>
    <name evidence="1" type="ORF">TVAG_070950</name>
</gene>
<protein>
    <submittedName>
        <fullName evidence="1">Uncharacterized protein</fullName>
    </submittedName>
</protein>
<accession>A2D7Z8</accession>
<organism evidence="1 2">
    <name type="scientific">Trichomonas vaginalis (strain ATCC PRA-98 / G3)</name>
    <dbReference type="NCBI Taxonomy" id="412133"/>
    <lineage>
        <taxon>Eukaryota</taxon>
        <taxon>Metamonada</taxon>
        <taxon>Parabasalia</taxon>
        <taxon>Trichomonadida</taxon>
        <taxon>Trichomonadidae</taxon>
        <taxon>Trichomonas</taxon>
    </lineage>
</organism>
<dbReference type="Proteomes" id="UP000001542">
    <property type="component" value="Unassembled WGS sequence"/>
</dbReference>
<sequence>MEESFEINETNHKYKFYSMIKIITKNNCIFPYCGIIFEEKSNSTQPNIYHCNGFNHLFEERSLVCQLFVSQLGYNSFSLQNYEATTIKVSKSDKFNTFVVFHSIQYTNESSRRIISSCVMNPDFISVLCGKHDIEFTVYQLAKDCIIKYNVNYFNDLYFTNSETSENSTYCVIHLGTSDMTTVLFKDSKTSDLNSFSYYDSFSMESTPVIINDEFTTIEDKKSFILEYKVGEGNPYGHVGITHNTNIYS</sequence>
<dbReference type="KEGG" id="tva:5468996"/>
<dbReference type="VEuPathDB" id="TrichDB:TVAGG3_1045600"/>
<dbReference type="VEuPathDB" id="TrichDB:TVAG_070950"/>
<dbReference type="RefSeq" id="XP_001584417.1">
    <property type="nucleotide sequence ID" value="XM_001584367.1"/>
</dbReference>
<keyword evidence="2" id="KW-1185">Reference proteome</keyword>
<reference evidence="1" key="1">
    <citation type="submission" date="2006-10" db="EMBL/GenBank/DDBJ databases">
        <authorList>
            <person name="Amadeo P."/>
            <person name="Zhao Q."/>
            <person name="Wortman J."/>
            <person name="Fraser-Liggett C."/>
            <person name="Carlton J."/>
        </authorList>
    </citation>
    <scope>NUCLEOTIDE SEQUENCE</scope>
    <source>
        <strain evidence="1">G3</strain>
    </source>
</reference>
<dbReference type="InParanoid" id="A2D7Z8"/>
<name>A2D7Z8_TRIV3</name>
<reference evidence="1" key="2">
    <citation type="journal article" date="2007" name="Science">
        <title>Draft genome sequence of the sexually transmitted pathogen Trichomonas vaginalis.</title>
        <authorList>
            <person name="Carlton J.M."/>
            <person name="Hirt R.P."/>
            <person name="Silva J.C."/>
            <person name="Delcher A.L."/>
            <person name="Schatz M."/>
            <person name="Zhao Q."/>
            <person name="Wortman J.R."/>
            <person name="Bidwell S.L."/>
            <person name="Alsmark U.C.M."/>
            <person name="Besteiro S."/>
            <person name="Sicheritz-Ponten T."/>
            <person name="Noel C.J."/>
            <person name="Dacks J.B."/>
            <person name="Foster P.G."/>
            <person name="Simillion C."/>
            <person name="Van de Peer Y."/>
            <person name="Miranda-Saavedra D."/>
            <person name="Barton G.J."/>
            <person name="Westrop G.D."/>
            <person name="Mueller S."/>
            <person name="Dessi D."/>
            <person name="Fiori P.L."/>
            <person name="Ren Q."/>
            <person name="Paulsen I."/>
            <person name="Zhang H."/>
            <person name="Bastida-Corcuera F.D."/>
            <person name="Simoes-Barbosa A."/>
            <person name="Brown M.T."/>
            <person name="Hayes R.D."/>
            <person name="Mukherjee M."/>
            <person name="Okumura C.Y."/>
            <person name="Schneider R."/>
            <person name="Smith A.J."/>
            <person name="Vanacova S."/>
            <person name="Villalvazo M."/>
            <person name="Haas B.J."/>
            <person name="Pertea M."/>
            <person name="Feldblyum T.V."/>
            <person name="Utterback T.R."/>
            <person name="Shu C.L."/>
            <person name="Osoegawa K."/>
            <person name="de Jong P.J."/>
            <person name="Hrdy I."/>
            <person name="Horvathova L."/>
            <person name="Zubacova Z."/>
            <person name="Dolezal P."/>
            <person name="Malik S.B."/>
            <person name="Logsdon J.M. Jr."/>
            <person name="Henze K."/>
            <person name="Gupta A."/>
            <person name="Wang C.C."/>
            <person name="Dunne R.L."/>
            <person name="Upcroft J.A."/>
            <person name="Upcroft P."/>
            <person name="White O."/>
            <person name="Salzberg S.L."/>
            <person name="Tang P."/>
            <person name="Chiu C.-H."/>
            <person name="Lee Y.-S."/>
            <person name="Embley T.M."/>
            <person name="Coombs G.H."/>
            <person name="Mottram J.C."/>
            <person name="Tachezy J."/>
            <person name="Fraser-Liggett C.M."/>
            <person name="Johnson P.J."/>
        </authorList>
    </citation>
    <scope>NUCLEOTIDE SEQUENCE [LARGE SCALE GENOMIC DNA]</scope>
    <source>
        <strain evidence="1">G3</strain>
    </source>
</reference>